<comment type="caution">
    <text evidence="2">Lacks conserved residue(s) required for the propagation of feature annotation.</text>
</comment>
<protein>
    <recommendedName>
        <fullName evidence="4">Sushi domain-containing protein</fullName>
    </recommendedName>
</protein>
<dbReference type="InterPro" id="IPR035976">
    <property type="entry name" value="Sushi/SCR/CCP_sf"/>
</dbReference>
<dbReference type="AlphaFoldDB" id="A0A8T2MZR1"/>
<keyword evidence="1" id="KW-1015">Disulfide bond</keyword>
<keyword evidence="6" id="KW-1185">Reference proteome</keyword>
<evidence type="ECO:0000256" key="3">
    <source>
        <dbReference type="SAM" id="MobiDB-lite"/>
    </source>
</evidence>
<feature type="compositionally biased region" description="Low complexity" evidence="3">
    <location>
        <begin position="184"/>
        <end position="200"/>
    </location>
</feature>
<feature type="domain" description="Sushi" evidence="4">
    <location>
        <begin position="118"/>
        <end position="176"/>
    </location>
</feature>
<dbReference type="Gene3D" id="2.10.70.10">
    <property type="entry name" value="Complement Module, domain 1"/>
    <property type="match status" value="1"/>
</dbReference>
<dbReference type="EMBL" id="JAFBMS010000237">
    <property type="protein sequence ID" value="KAG9332690.1"/>
    <property type="molecule type" value="Genomic_DNA"/>
</dbReference>
<dbReference type="SMART" id="SM00032">
    <property type="entry name" value="CCP"/>
    <property type="match status" value="1"/>
</dbReference>
<feature type="region of interest" description="Disordered" evidence="3">
    <location>
        <begin position="176"/>
        <end position="200"/>
    </location>
</feature>
<evidence type="ECO:0000256" key="2">
    <source>
        <dbReference type="PROSITE-ProRule" id="PRU00302"/>
    </source>
</evidence>
<dbReference type="PROSITE" id="PS50923">
    <property type="entry name" value="SUSHI"/>
    <property type="match status" value="1"/>
</dbReference>
<dbReference type="InterPro" id="IPR000436">
    <property type="entry name" value="Sushi_SCR_CCP_dom"/>
</dbReference>
<dbReference type="Proteomes" id="UP000824540">
    <property type="component" value="Unassembled WGS sequence"/>
</dbReference>
<accession>A0A8T2MZR1</accession>
<dbReference type="Pfam" id="PF00084">
    <property type="entry name" value="Sushi"/>
    <property type="match status" value="1"/>
</dbReference>
<evidence type="ECO:0000259" key="4">
    <source>
        <dbReference type="PROSITE" id="PS50923"/>
    </source>
</evidence>
<organism evidence="5 6">
    <name type="scientific">Albula glossodonta</name>
    <name type="common">roundjaw bonefish</name>
    <dbReference type="NCBI Taxonomy" id="121402"/>
    <lineage>
        <taxon>Eukaryota</taxon>
        <taxon>Metazoa</taxon>
        <taxon>Chordata</taxon>
        <taxon>Craniata</taxon>
        <taxon>Vertebrata</taxon>
        <taxon>Euteleostomi</taxon>
        <taxon>Actinopterygii</taxon>
        <taxon>Neopterygii</taxon>
        <taxon>Teleostei</taxon>
        <taxon>Albuliformes</taxon>
        <taxon>Albulidae</taxon>
        <taxon>Albula</taxon>
    </lineage>
</organism>
<sequence>MSSKRSRPISTQILLPAENNCIYILALEGQLQYDCWDRLRTSTAPPLKSTSVTEEYRSTDTLSIPVNHSKKFNVPLRMCLGVPLWYEAFRWLLFASLLTVLCLVRRPRKARGIHTNKVNCPLQEISNGRRIGGGPPPYSLRSFIEFECHNGYTMIGPAKIICEVNGWSSASPVCKKIDPPAPRPTTTTTTSPSITKTTTTSTTTAARGGVSCTGSLCIGVFKAFVERVLVALLIPLSLHLSL</sequence>
<evidence type="ECO:0000313" key="5">
    <source>
        <dbReference type="EMBL" id="KAG9332690.1"/>
    </source>
</evidence>
<evidence type="ECO:0000313" key="6">
    <source>
        <dbReference type="Proteomes" id="UP000824540"/>
    </source>
</evidence>
<proteinExistence type="predicted"/>
<comment type="caution">
    <text evidence="5">The sequence shown here is derived from an EMBL/GenBank/DDBJ whole genome shotgun (WGS) entry which is preliminary data.</text>
</comment>
<reference evidence="5" key="1">
    <citation type="thesis" date="2021" institute="BYU ScholarsArchive" country="Provo, UT, USA">
        <title>Applications of and Algorithms for Genome Assembly and Genomic Analyses with an Emphasis on Marine Teleosts.</title>
        <authorList>
            <person name="Pickett B.D."/>
        </authorList>
    </citation>
    <scope>NUCLEOTIDE SEQUENCE</scope>
    <source>
        <strain evidence="5">HI-2016</strain>
    </source>
</reference>
<keyword evidence="2" id="KW-0768">Sushi</keyword>
<dbReference type="OrthoDB" id="8902439at2759"/>
<name>A0A8T2MZR1_9TELE</name>
<dbReference type="SUPFAM" id="SSF57535">
    <property type="entry name" value="Complement control module/SCR domain"/>
    <property type="match status" value="1"/>
</dbReference>
<gene>
    <name evidence="5" type="ORF">JZ751_014788</name>
</gene>
<dbReference type="CDD" id="cd00033">
    <property type="entry name" value="CCP"/>
    <property type="match status" value="1"/>
</dbReference>
<evidence type="ECO:0000256" key="1">
    <source>
        <dbReference type="ARBA" id="ARBA00023157"/>
    </source>
</evidence>